<dbReference type="EMBL" id="BMCJ01000001">
    <property type="protein sequence ID" value="GGC77510.1"/>
    <property type="molecule type" value="Genomic_DNA"/>
</dbReference>
<gene>
    <name evidence="1" type="ORF">GCM10007216_05040</name>
</gene>
<dbReference type="Proteomes" id="UP000619534">
    <property type="component" value="Unassembled WGS sequence"/>
</dbReference>
<proteinExistence type="predicted"/>
<reference evidence="2" key="1">
    <citation type="journal article" date="2019" name="Int. J. Syst. Evol. Microbiol.">
        <title>The Global Catalogue of Microorganisms (GCM) 10K type strain sequencing project: providing services to taxonomists for standard genome sequencing and annotation.</title>
        <authorList>
            <consortium name="The Broad Institute Genomics Platform"/>
            <consortium name="The Broad Institute Genome Sequencing Center for Infectious Disease"/>
            <person name="Wu L."/>
            <person name="Ma J."/>
        </authorList>
    </citation>
    <scope>NUCLEOTIDE SEQUENCE [LARGE SCALE GENOMIC DNA]</scope>
    <source>
        <strain evidence="2">CCM 7282</strain>
    </source>
</reference>
<evidence type="ECO:0000313" key="1">
    <source>
        <dbReference type="EMBL" id="GGC77510.1"/>
    </source>
</evidence>
<organism evidence="1 2">
    <name type="scientific">Thalassobacillus devorans</name>
    <dbReference type="NCBI Taxonomy" id="279813"/>
    <lineage>
        <taxon>Bacteria</taxon>
        <taxon>Bacillati</taxon>
        <taxon>Bacillota</taxon>
        <taxon>Bacilli</taxon>
        <taxon>Bacillales</taxon>
        <taxon>Bacillaceae</taxon>
        <taxon>Thalassobacillus</taxon>
    </lineage>
</organism>
<evidence type="ECO:0000313" key="2">
    <source>
        <dbReference type="Proteomes" id="UP000619534"/>
    </source>
</evidence>
<sequence>MGLIIAILAIVSSAGFLYYWGKSGFDWGISQPNKKGEEE</sequence>
<name>A0ABQ1NI98_9BACI</name>
<keyword evidence="2" id="KW-1185">Reference proteome</keyword>
<accession>A0ABQ1NI98</accession>
<comment type="caution">
    <text evidence="1">The sequence shown here is derived from an EMBL/GenBank/DDBJ whole genome shotgun (WGS) entry which is preliminary data.</text>
</comment>
<protein>
    <submittedName>
        <fullName evidence="1">Uncharacterized protein</fullName>
    </submittedName>
</protein>